<keyword evidence="4" id="KW-0808">Transferase</keyword>
<accession>S5DRD9</accession>
<proteinExistence type="predicted"/>
<dbReference type="NCBIfam" id="TIGR01498">
    <property type="entry name" value="folK"/>
    <property type="match status" value="1"/>
</dbReference>
<dbReference type="GO" id="GO:0003848">
    <property type="term" value="F:2-amino-4-hydroxy-6-hydroxymethyldihydropteridine diphosphokinase activity"/>
    <property type="evidence" value="ECO:0007669"/>
    <property type="project" value="UniProtKB-EC"/>
</dbReference>
<keyword evidence="7" id="KW-0067">ATP-binding</keyword>
<keyword evidence="5" id="KW-0547">Nucleotide-binding</keyword>
<dbReference type="GO" id="GO:0016301">
    <property type="term" value="F:kinase activity"/>
    <property type="evidence" value="ECO:0007669"/>
    <property type="project" value="UniProtKB-KW"/>
</dbReference>
<evidence type="ECO:0000256" key="5">
    <source>
        <dbReference type="ARBA" id="ARBA00022741"/>
    </source>
</evidence>
<evidence type="ECO:0000256" key="4">
    <source>
        <dbReference type="ARBA" id="ARBA00022679"/>
    </source>
</evidence>
<dbReference type="PANTHER" id="PTHR43071:SF1">
    <property type="entry name" value="2-AMINO-4-HYDROXY-6-HYDROXYMETHYLDIHYDROPTERIDINE PYROPHOSPHOKINASE"/>
    <property type="match status" value="1"/>
</dbReference>
<dbReference type="GO" id="GO:0046654">
    <property type="term" value="P:tetrahydrofolate biosynthetic process"/>
    <property type="evidence" value="ECO:0007669"/>
    <property type="project" value="UniProtKB-UniPathway"/>
</dbReference>
<dbReference type="PANTHER" id="PTHR43071">
    <property type="entry name" value="2-AMINO-4-HYDROXY-6-HYDROXYMETHYLDIHYDROPTERIDINE PYROPHOSPHOKINASE"/>
    <property type="match status" value="1"/>
</dbReference>
<dbReference type="GO" id="GO:0005524">
    <property type="term" value="F:ATP binding"/>
    <property type="evidence" value="ECO:0007669"/>
    <property type="project" value="UniProtKB-KW"/>
</dbReference>
<protein>
    <recommendedName>
        <fullName evidence="3">2-amino-4-hydroxy-6-hydroxymethyldihydropteridine diphosphokinase</fullName>
        <ecNumber evidence="3">2.7.6.3</ecNumber>
    </recommendedName>
</protein>
<dbReference type="InterPro" id="IPR035907">
    <property type="entry name" value="Hppk_sf"/>
</dbReference>
<dbReference type="Gene3D" id="3.30.70.560">
    <property type="entry name" value="7,8-Dihydro-6-hydroxymethylpterin-pyrophosphokinase HPPK"/>
    <property type="match status" value="1"/>
</dbReference>
<evidence type="ECO:0000256" key="7">
    <source>
        <dbReference type="ARBA" id="ARBA00022840"/>
    </source>
</evidence>
<dbReference type="PROSITE" id="PS00794">
    <property type="entry name" value="HPPK"/>
    <property type="match status" value="1"/>
</dbReference>
<evidence type="ECO:0000313" key="10">
    <source>
        <dbReference type="EMBL" id="AGQ19490.1"/>
    </source>
</evidence>
<dbReference type="EMBL" id="KC811133">
    <property type="protein sequence ID" value="AGQ19490.1"/>
    <property type="molecule type" value="Genomic_DNA"/>
</dbReference>
<dbReference type="InterPro" id="IPR000550">
    <property type="entry name" value="Hppk"/>
</dbReference>
<evidence type="ECO:0000256" key="2">
    <source>
        <dbReference type="ARBA" id="ARBA00005051"/>
    </source>
</evidence>
<dbReference type="EC" id="2.7.6.3" evidence="3"/>
<evidence type="ECO:0000256" key="1">
    <source>
        <dbReference type="ARBA" id="ARBA00000198"/>
    </source>
</evidence>
<keyword evidence="6" id="KW-0418">Kinase</keyword>
<comment type="pathway">
    <text evidence="2">Cofactor biosynthesis; tetrahydrofolate biosynthesis; 2-amino-4-hydroxy-6-hydroxymethyl-7,8-dihydropteridine diphosphate from 7,8-dihydroneopterin triphosphate: step 4/4.</text>
</comment>
<evidence type="ECO:0000256" key="8">
    <source>
        <dbReference type="ARBA" id="ARBA00022909"/>
    </source>
</evidence>
<dbReference type="AlphaFoldDB" id="S5DRD9"/>
<evidence type="ECO:0000259" key="9">
    <source>
        <dbReference type="PROSITE" id="PS00794"/>
    </source>
</evidence>
<feature type="domain" description="7,8-dihydro-6-hydroxymethylpterin-pyrophosphokinase" evidence="9">
    <location>
        <begin position="89"/>
        <end position="100"/>
    </location>
</feature>
<dbReference type="CDD" id="cd00483">
    <property type="entry name" value="HPPK"/>
    <property type="match status" value="1"/>
</dbReference>
<reference evidence="10" key="1">
    <citation type="journal article" date="2013" name="Sci. Rep.">
        <title>Metagenomics uncovers a new group of low GC and ultra-small marine Actinobacteria.</title>
        <authorList>
            <person name="Ghai R."/>
            <person name="Mizuno C.M."/>
            <person name="Picazo A."/>
            <person name="Camacho A."/>
            <person name="Rodriguez-Valera F."/>
        </authorList>
    </citation>
    <scope>NUCLEOTIDE SEQUENCE</scope>
</reference>
<name>S5DRD9_9ACTN</name>
<keyword evidence="8" id="KW-0289">Folate biosynthesis</keyword>
<organism evidence="10">
    <name type="scientific">Candidatus Actinomarina minuta</name>
    <dbReference type="NCBI Taxonomy" id="1389454"/>
    <lineage>
        <taxon>Bacteria</taxon>
        <taxon>Bacillati</taxon>
        <taxon>Actinomycetota</taxon>
        <taxon>Actinomycetes</taxon>
        <taxon>Candidatus Actinomarinidae</taxon>
        <taxon>Candidatus Actinomarinales</taxon>
        <taxon>Candidatus Actinomarineae</taxon>
        <taxon>Candidatus Actinomarinaceae</taxon>
        <taxon>Candidatus Actinomarina</taxon>
    </lineage>
</organism>
<sequence>MKNFNKIILSLGSNIDDRKLNLENAVREISKIAKLIKISSIYESDPILYEDQNKFLNIILEIEFESSSIKLLKKIKEIEKRLGRRENFRFGPRVIDIDIIFFNNEISKKEKLTIPHYDWKNRSFVIIPLSELYDEFVSDDYKIDSQKIIKFGNIIIK</sequence>
<dbReference type="UniPathway" id="UPA00077">
    <property type="reaction ID" value="UER00155"/>
</dbReference>
<dbReference type="SUPFAM" id="SSF55083">
    <property type="entry name" value="6-hydroxymethyl-7,8-dihydropterin pyrophosphokinase, HPPK"/>
    <property type="match status" value="1"/>
</dbReference>
<comment type="catalytic activity">
    <reaction evidence="1">
        <text>6-hydroxymethyl-7,8-dihydropterin + ATP = (7,8-dihydropterin-6-yl)methyl diphosphate + AMP + H(+)</text>
        <dbReference type="Rhea" id="RHEA:11412"/>
        <dbReference type="ChEBI" id="CHEBI:15378"/>
        <dbReference type="ChEBI" id="CHEBI:30616"/>
        <dbReference type="ChEBI" id="CHEBI:44841"/>
        <dbReference type="ChEBI" id="CHEBI:72950"/>
        <dbReference type="ChEBI" id="CHEBI:456215"/>
        <dbReference type="EC" id="2.7.6.3"/>
    </reaction>
</comment>
<dbReference type="Pfam" id="PF01288">
    <property type="entry name" value="HPPK"/>
    <property type="match status" value="1"/>
</dbReference>
<evidence type="ECO:0000256" key="6">
    <source>
        <dbReference type="ARBA" id="ARBA00022777"/>
    </source>
</evidence>
<evidence type="ECO:0000256" key="3">
    <source>
        <dbReference type="ARBA" id="ARBA00013253"/>
    </source>
</evidence>
<dbReference type="GO" id="GO:0046656">
    <property type="term" value="P:folic acid biosynthetic process"/>
    <property type="evidence" value="ECO:0007669"/>
    <property type="project" value="UniProtKB-KW"/>
</dbReference>